<comment type="caution">
    <text evidence="1">The sequence shown here is derived from an EMBL/GenBank/DDBJ whole genome shotgun (WGS) entry which is preliminary data.</text>
</comment>
<dbReference type="Proteomes" id="UP000004221">
    <property type="component" value="Unassembled WGS sequence"/>
</dbReference>
<reference evidence="1 2" key="1">
    <citation type="journal article" date="2012" name="ISME J.">
        <title>Nitrification expanded: discovery, physiology and genomics of a nitrite-oxidizing bacterium from the phylum Chloroflexi.</title>
        <authorList>
            <person name="Sorokin D.Y."/>
            <person name="Lucker S."/>
            <person name="Vejmelkova D."/>
            <person name="Kostrikina N.A."/>
            <person name="Kleerebezem R."/>
            <person name="Rijpstra W.I."/>
            <person name="Damste J.S."/>
            <person name="Le Paslier D."/>
            <person name="Muyzer G."/>
            <person name="Wagner M."/>
            <person name="van Loosdrecht M.C."/>
            <person name="Daims H."/>
        </authorList>
    </citation>
    <scope>NUCLEOTIDE SEQUENCE [LARGE SCALE GENOMIC DNA]</scope>
    <source>
        <strain evidence="2">none</strain>
    </source>
</reference>
<name>I4EH30_9BACT</name>
<keyword evidence="2" id="KW-1185">Reference proteome</keyword>
<evidence type="ECO:0000313" key="1">
    <source>
        <dbReference type="EMBL" id="CCF83992.1"/>
    </source>
</evidence>
<sequence length="46" mass="5133">MEQRLADLRGMYESYVSALDALLLLPLPTWIGSGTTGDWQTSTWST</sequence>
<protein>
    <submittedName>
        <fullName evidence="1">Uncharacterized protein</fullName>
    </submittedName>
</protein>
<dbReference type="RefSeq" id="WP_008477793.1">
    <property type="nucleotide sequence ID" value="NZ_CAGS01000220.1"/>
</dbReference>
<evidence type="ECO:0000313" key="2">
    <source>
        <dbReference type="Proteomes" id="UP000004221"/>
    </source>
</evidence>
<accession>I4EH30</accession>
<proteinExistence type="predicted"/>
<dbReference type="EMBL" id="CAGS01000220">
    <property type="protein sequence ID" value="CCF83992.1"/>
    <property type="molecule type" value="Genomic_DNA"/>
</dbReference>
<gene>
    <name evidence="1" type="ORF">NITHO_2970002</name>
</gene>
<dbReference type="AlphaFoldDB" id="I4EH30"/>
<organism evidence="1 2">
    <name type="scientific">Nitrolancea hollandica Lb</name>
    <dbReference type="NCBI Taxonomy" id="1129897"/>
    <lineage>
        <taxon>Bacteria</taxon>
        <taxon>Pseudomonadati</taxon>
        <taxon>Thermomicrobiota</taxon>
        <taxon>Thermomicrobia</taxon>
        <taxon>Sphaerobacterales</taxon>
        <taxon>Sphaerobacterineae</taxon>
        <taxon>Sphaerobacteraceae</taxon>
        <taxon>Nitrolancea</taxon>
    </lineage>
</organism>